<dbReference type="SUPFAM" id="SSF53187">
    <property type="entry name" value="Zn-dependent exopeptidases"/>
    <property type="match status" value="1"/>
</dbReference>
<evidence type="ECO:0000256" key="1">
    <source>
        <dbReference type="ARBA" id="ARBA00022670"/>
    </source>
</evidence>
<feature type="region of interest" description="Disordered" evidence="4">
    <location>
        <begin position="1"/>
        <end position="22"/>
    </location>
</feature>
<dbReference type="GO" id="GO:0046872">
    <property type="term" value="F:metal ion binding"/>
    <property type="evidence" value="ECO:0007669"/>
    <property type="project" value="UniProtKB-KW"/>
</dbReference>
<evidence type="ECO:0000313" key="6">
    <source>
        <dbReference type="EMBL" id="SEE25807.1"/>
    </source>
</evidence>
<dbReference type="Gene3D" id="3.30.70.360">
    <property type="match status" value="1"/>
</dbReference>
<name>A0A1H5HCU5_9MICO</name>
<dbReference type="Gene3D" id="3.40.630.10">
    <property type="entry name" value="Zn peptidases"/>
    <property type="match status" value="1"/>
</dbReference>
<dbReference type="PANTHER" id="PTHR43270">
    <property type="entry name" value="BETA-ALA-HIS DIPEPTIDASE"/>
    <property type="match status" value="1"/>
</dbReference>
<gene>
    <name evidence="6" type="ORF">SAMN04488554_1924</name>
</gene>
<dbReference type="AlphaFoldDB" id="A0A1H5HCU5"/>
<accession>A0A1H5HCU5</accession>
<dbReference type="PANTHER" id="PTHR43270:SF12">
    <property type="entry name" value="SUCCINYL-DIAMINOPIMELATE DESUCCINYLASE"/>
    <property type="match status" value="1"/>
</dbReference>
<dbReference type="EMBL" id="FNTX01000001">
    <property type="protein sequence ID" value="SEE25807.1"/>
    <property type="molecule type" value="Genomic_DNA"/>
</dbReference>
<evidence type="ECO:0000256" key="4">
    <source>
        <dbReference type="SAM" id="MobiDB-lite"/>
    </source>
</evidence>
<protein>
    <submittedName>
        <fullName evidence="6">Acetylornithine deacetylase/Succinyl-diaminopimelate desuccinylase</fullName>
    </submittedName>
</protein>
<dbReference type="GO" id="GO:0006508">
    <property type="term" value="P:proteolysis"/>
    <property type="evidence" value="ECO:0007669"/>
    <property type="project" value="UniProtKB-KW"/>
</dbReference>
<dbReference type="Pfam" id="PF07687">
    <property type="entry name" value="M20_dimer"/>
    <property type="match status" value="1"/>
</dbReference>
<dbReference type="Pfam" id="PF01546">
    <property type="entry name" value="Peptidase_M20"/>
    <property type="match status" value="1"/>
</dbReference>
<proteinExistence type="predicted"/>
<dbReference type="Proteomes" id="UP000199220">
    <property type="component" value="Unassembled WGS sequence"/>
</dbReference>
<dbReference type="InterPro" id="IPR011650">
    <property type="entry name" value="Peptidase_M20_dimer"/>
</dbReference>
<reference evidence="7" key="1">
    <citation type="submission" date="2016-10" db="EMBL/GenBank/DDBJ databases">
        <authorList>
            <person name="Varghese N."/>
            <person name="Submissions S."/>
        </authorList>
    </citation>
    <scope>NUCLEOTIDE SEQUENCE [LARGE SCALE GENOMIC DNA]</scope>
    <source>
        <strain evidence="7">DSM 21368</strain>
    </source>
</reference>
<dbReference type="RefSeq" id="WP_245708745.1">
    <property type="nucleotide sequence ID" value="NZ_FNTX01000001.1"/>
</dbReference>
<dbReference type="InterPro" id="IPR051458">
    <property type="entry name" value="Cyt/Met_Dipeptidase"/>
</dbReference>
<evidence type="ECO:0000256" key="2">
    <source>
        <dbReference type="ARBA" id="ARBA00022723"/>
    </source>
</evidence>
<dbReference type="STRING" id="648782.SAMN04488554_1924"/>
<organism evidence="6 7">
    <name type="scientific">Ruania alba</name>
    <dbReference type="NCBI Taxonomy" id="648782"/>
    <lineage>
        <taxon>Bacteria</taxon>
        <taxon>Bacillati</taxon>
        <taxon>Actinomycetota</taxon>
        <taxon>Actinomycetes</taxon>
        <taxon>Micrococcales</taxon>
        <taxon>Ruaniaceae</taxon>
        <taxon>Ruania</taxon>
    </lineage>
</organism>
<keyword evidence="2" id="KW-0479">Metal-binding</keyword>
<keyword evidence="7" id="KW-1185">Reference proteome</keyword>
<feature type="domain" description="Peptidase M20 dimerisation" evidence="5">
    <location>
        <begin position="220"/>
        <end position="370"/>
    </location>
</feature>
<evidence type="ECO:0000256" key="3">
    <source>
        <dbReference type="ARBA" id="ARBA00022801"/>
    </source>
</evidence>
<dbReference type="GO" id="GO:0008233">
    <property type="term" value="F:peptidase activity"/>
    <property type="evidence" value="ECO:0007669"/>
    <property type="project" value="UniProtKB-KW"/>
</dbReference>
<evidence type="ECO:0000259" key="5">
    <source>
        <dbReference type="Pfam" id="PF07687"/>
    </source>
</evidence>
<sequence length="474" mass="48872">MDETDGHGAENLSGSDSREDHPDLEQLAVAVRGLMPQALSDLAELVAFRSVQDPAVEDPEQCRLAAEWVRHHLLDLGLANTALVRTPDGSDAVIGDYQGPPGAPRVLLYAHYDVQPASVTEAWASDPFTLTERDGRYYGRGAADCKGSVVSHLTALRALAATGEAELPVSLTVVVEGSEEQGTGGLEQYVAAHPERFDADVIIIQDTGNVVVGQPTLTVALRGMADVVVRVESLAGELHSGAFGGAAPDALAALVSMLATLRDAEGNTTIDGLAADGVWPGTAYDEATFRTDAGLREGAHVLGSGTVADMVWARPAVTIIGIDAPPVVGAPSAIQPTAAARLNLRVPPGADAAAAADLLMAHLQRVAPWGVHVTTELQGVGAPFAARTDTPEFETLSTALSQAFGTSAVTAGQGGSIPLTAALASAHPDASIVMLGLSDPASQMHAPNESVHPAELEHTAVGVATFLRRLGARA</sequence>
<keyword evidence="1" id="KW-0645">Protease</keyword>
<dbReference type="InterPro" id="IPR002933">
    <property type="entry name" value="Peptidase_M20"/>
</dbReference>
<dbReference type="NCBIfam" id="NF005914">
    <property type="entry name" value="PRK07907.1"/>
    <property type="match status" value="1"/>
</dbReference>
<keyword evidence="3" id="KW-0378">Hydrolase</keyword>
<evidence type="ECO:0000313" key="7">
    <source>
        <dbReference type="Proteomes" id="UP000199220"/>
    </source>
</evidence>